<dbReference type="InterPro" id="IPR000601">
    <property type="entry name" value="PKD_dom"/>
</dbReference>
<evidence type="ECO:0000313" key="4">
    <source>
        <dbReference type="Proteomes" id="UP000239002"/>
    </source>
</evidence>
<dbReference type="Pfam" id="PF18911">
    <property type="entry name" value="PKD_4"/>
    <property type="match status" value="1"/>
</dbReference>
<dbReference type="CDD" id="cd00146">
    <property type="entry name" value="PKD"/>
    <property type="match status" value="1"/>
</dbReference>
<dbReference type="AlphaFoldDB" id="A0A2S6IMJ0"/>
<dbReference type="Pfam" id="PF13585">
    <property type="entry name" value="CHU_C"/>
    <property type="match status" value="1"/>
</dbReference>
<evidence type="ECO:0000259" key="2">
    <source>
        <dbReference type="PROSITE" id="PS50093"/>
    </source>
</evidence>
<keyword evidence="4" id="KW-1185">Reference proteome</keyword>
<dbReference type="PROSITE" id="PS50093">
    <property type="entry name" value="PKD"/>
    <property type="match status" value="1"/>
</dbReference>
<dbReference type="Proteomes" id="UP000239002">
    <property type="component" value="Unassembled WGS sequence"/>
</dbReference>
<comment type="caution">
    <text evidence="3">The sequence shown here is derived from an EMBL/GenBank/DDBJ whole genome shotgun (WGS) entry which is preliminary data.</text>
</comment>
<feature type="domain" description="PKD" evidence="2">
    <location>
        <begin position="425"/>
        <end position="480"/>
    </location>
</feature>
<dbReference type="InterPro" id="IPR026341">
    <property type="entry name" value="T9SS_type_B"/>
</dbReference>
<accession>A0A2S6IMJ0</accession>
<dbReference type="InterPro" id="IPR013783">
    <property type="entry name" value="Ig-like_fold"/>
</dbReference>
<dbReference type="InterPro" id="IPR035986">
    <property type="entry name" value="PKD_dom_sf"/>
</dbReference>
<reference evidence="3 4" key="1">
    <citation type="submission" date="2018-02" db="EMBL/GenBank/DDBJ databases">
        <title>Genomic Encyclopedia of Archaeal and Bacterial Type Strains, Phase II (KMG-II): from individual species to whole genera.</title>
        <authorList>
            <person name="Goeker M."/>
        </authorList>
    </citation>
    <scope>NUCLEOTIDE SEQUENCE [LARGE SCALE GENOMIC DNA]</scope>
    <source>
        <strain evidence="3 4">DSM 16809</strain>
    </source>
</reference>
<keyword evidence="1" id="KW-0732">Signal</keyword>
<organism evidence="3 4">
    <name type="scientific">Nonlabens xylanidelens</name>
    <dbReference type="NCBI Taxonomy" id="191564"/>
    <lineage>
        <taxon>Bacteria</taxon>
        <taxon>Pseudomonadati</taxon>
        <taxon>Bacteroidota</taxon>
        <taxon>Flavobacteriia</taxon>
        <taxon>Flavobacteriales</taxon>
        <taxon>Flavobacteriaceae</taxon>
        <taxon>Nonlabens</taxon>
    </lineage>
</organism>
<dbReference type="OrthoDB" id="9765926at2"/>
<name>A0A2S6IMJ0_9FLAO</name>
<dbReference type="SUPFAM" id="SSF49299">
    <property type="entry name" value="PKD domain"/>
    <property type="match status" value="1"/>
</dbReference>
<feature type="signal peptide" evidence="1">
    <location>
        <begin position="1"/>
        <end position="22"/>
    </location>
</feature>
<dbReference type="Gene3D" id="2.60.40.10">
    <property type="entry name" value="Immunoglobulins"/>
    <property type="match status" value="1"/>
</dbReference>
<gene>
    <name evidence="3" type="ORF">LY01_01041</name>
</gene>
<protein>
    <submittedName>
        <fullName evidence="3">Gliding motility-associated-like protein</fullName>
    </submittedName>
</protein>
<feature type="chain" id="PRO_5015485137" evidence="1">
    <location>
        <begin position="23"/>
        <end position="996"/>
    </location>
</feature>
<evidence type="ECO:0000313" key="3">
    <source>
        <dbReference type="EMBL" id="PPK95454.1"/>
    </source>
</evidence>
<proteinExistence type="predicted"/>
<dbReference type="EMBL" id="PTJE01000002">
    <property type="protein sequence ID" value="PPK95454.1"/>
    <property type="molecule type" value="Genomic_DNA"/>
</dbReference>
<sequence length="996" mass="109074">MKKLLVLISLLITTLCYSQNQANWWFFGSNASIDFNGGTAIPNNVGVLDTIEGCSAISDACGALLFYTDGITVWNSNHTVMPNGNGLFGDPSSTQSAIVIPLPNSPDLYYIFTISILNFNAGSSRTGLYYSVVDMNLDNGSGDVIASQKNIPLLADGSEKLFAAVSSNGLDAWIVTYAERISGSGSFDQFYAFKLTPSGIDLSATVLSQSTATRTTDKRGYLRVSPDGSKVAMMTQNYVNPNITFESGVGAWLFNFDNATGRVTNPTRLNFPAGYQAYGTEFSLDSRLVYVDLNTLGSGLVAAERLLLQYDTTAVNFEDNPLTIYESNINDSRDDTMRGALQIAPDKKIYYTRDEEPWLAVINNPNGIGAASNFVYDGLALTPGTTGNEGLPPFYNAFFNPSFSVVEGCSTAPTQFIADDIATCPNNSVLWDFGDPASALNNTSTQINPTHIYATAGSYTVNLIITTPAEVFNATRTVIIVDTPVIQTVNDIELCDDISNDDFAPIDFTTVRTQAIGSQSLSTYDVTIHSSIADANEDFNALSDNDILSSGDYYVRIDNKVSNGCYVTTPFQVRIAALPVPTTVNDLILCDDYSNDGTESFDLEAAAIQGLGSQDTSLFNYSFFLSQNDADLNQNPINSPYDNTINGEEIFIRYENNTNTTCDATASFDLQVVSQPSIPVLEDFTICDDSSRDLIEVFDLSTLVNTIENTQLGNLTTTFHSSQLDAQMDVNPIDSRYTNTLPQEVLWVRLENNDLITCYDVQPLNIEVFPKPIVQTTPDLFKCISDQVTITATAGFSSYLWNTGETTASINVSEEGIYTVVATDSNGCDDTSSTTVTNYLLTQIIDVEIEQFTLRSNRIEITAIGDGPFEYSIDNFFYQDSNVFTDLLPGFYTVYVRDKNGCDLITAPATIIAAPPFFTPNQDGFNDYWQVTAIVTEPDAQIFIFNRFGKLLKQLSPVGPGWDGTYNGNPLPSSDYWYRVELIDGRSFKGHFSLKR</sequence>
<dbReference type="RefSeq" id="WP_104514774.1">
    <property type="nucleotide sequence ID" value="NZ_MQVW01000002.1"/>
</dbReference>
<evidence type="ECO:0000256" key="1">
    <source>
        <dbReference type="SAM" id="SignalP"/>
    </source>
</evidence>
<dbReference type="NCBIfam" id="TIGR04131">
    <property type="entry name" value="Bac_Flav_CTERM"/>
    <property type="match status" value="1"/>
</dbReference>